<dbReference type="Proteomes" id="UP000595437">
    <property type="component" value="Chromosome 20"/>
</dbReference>
<proteinExistence type="predicted"/>
<name>A0A7T8GL87_CALRO</name>
<feature type="non-terminal residue" evidence="1">
    <location>
        <position position="111"/>
    </location>
</feature>
<organism evidence="1 2">
    <name type="scientific">Caligus rogercresseyi</name>
    <name type="common">Sea louse</name>
    <dbReference type="NCBI Taxonomy" id="217165"/>
    <lineage>
        <taxon>Eukaryota</taxon>
        <taxon>Metazoa</taxon>
        <taxon>Ecdysozoa</taxon>
        <taxon>Arthropoda</taxon>
        <taxon>Crustacea</taxon>
        <taxon>Multicrustacea</taxon>
        <taxon>Hexanauplia</taxon>
        <taxon>Copepoda</taxon>
        <taxon>Siphonostomatoida</taxon>
        <taxon>Caligidae</taxon>
        <taxon>Caligus</taxon>
    </lineage>
</organism>
<dbReference type="EMBL" id="CP045909">
    <property type="protein sequence ID" value="QQP32414.1"/>
    <property type="molecule type" value="Genomic_DNA"/>
</dbReference>
<reference evidence="2" key="1">
    <citation type="submission" date="2021-01" db="EMBL/GenBank/DDBJ databases">
        <title>Caligus Genome Assembly.</title>
        <authorList>
            <person name="Gallardo-Escarate C."/>
        </authorList>
    </citation>
    <scope>NUCLEOTIDE SEQUENCE [LARGE SCALE GENOMIC DNA]</scope>
</reference>
<keyword evidence="2" id="KW-1185">Reference proteome</keyword>
<dbReference type="AlphaFoldDB" id="A0A7T8GL87"/>
<evidence type="ECO:0000313" key="1">
    <source>
        <dbReference type="EMBL" id="QQP32414.1"/>
    </source>
</evidence>
<protein>
    <submittedName>
        <fullName evidence="1">DD37D maT transposase</fullName>
    </submittedName>
</protein>
<evidence type="ECO:0000313" key="2">
    <source>
        <dbReference type="Proteomes" id="UP000595437"/>
    </source>
</evidence>
<gene>
    <name evidence="1" type="ORF">FKW44_024719</name>
</gene>
<accession>A0A7T8GL87</accession>
<dbReference type="OrthoDB" id="10048574at2759"/>
<sequence>MLPYKEEATLILSQAIRTSFYPWEENYSTTLQRQMRKFSRSRPPTNSLNDRILTWKKEDIPVELRTAFRRQKPPSITVWAGATSDGKRAPLIFVEEGVKVDQAVFYTFFPR</sequence>